<dbReference type="RefSeq" id="WP_244512279.1">
    <property type="nucleotide sequence ID" value="NZ_FNGA01000004.1"/>
</dbReference>
<dbReference type="AlphaFoldDB" id="A0A1G9IYN7"/>
<evidence type="ECO:0000313" key="2">
    <source>
        <dbReference type="Proteomes" id="UP000199053"/>
    </source>
</evidence>
<organism evidence="1 2">
    <name type="scientific">Maridesulfovibrio ferrireducens</name>
    <dbReference type="NCBI Taxonomy" id="246191"/>
    <lineage>
        <taxon>Bacteria</taxon>
        <taxon>Pseudomonadati</taxon>
        <taxon>Thermodesulfobacteriota</taxon>
        <taxon>Desulfovibrionia</taxon>
        <taxon>Desulfovibrionales</taxon>
        <taxon>Desulfovibrionaceae</taxon>
        <taxon>Maridesulfovibrio</taxon>
    </lineage>
</organism>
<name>A0A1G9IYN7_9BACT</name>
<reference evidence="2" key="1">
    <citation type="submission" date="2016-10" db="EMBL/GenBank/DDBJ databases">
        <authorList>
            <person name="Varghese N."/>
            <person name="Submissions S."/>
        </authorList>
    </citation>
    <scope>NUCLEOTIDE SEQUENCE [LARGE SCALE GENOMIC DNA]</scope>
    <source>
        <strain evidence="2">DSM 16995</strain>
    </source>
</reference>
<evidence type="ECO:0000313" key="1">
    <source>
        <dbReference type="EMBL" id="SDL30212.1"/>
    </source>
</evidence>
<dbReference type="Proteomes" id="UP000199053">
    <property type="component" value="Unassembled WGS sequence"/>
</dbReference>
<proteinExistence type="predicted"/>
<dbReference type="STRING" id="246191.SAMN05660337_2568"/>
<accession>A0A1G9IYN7</accession>
<protein>
    <submittedName>
        <fullName evidence="1">Uncharacterized protein</fullName>
    </submittedName>
</protein>
<dbReference type="EMBL" id="FNGA01000004">
    <property type="protein sequence ID" value="SDL30212.1"/>
    <property type="molecule type" value="Genomic_DNA"/>
</dbReference>
<gene>
    <name evidence="1" type="ORF">SAMN05660337_2568</name>
</gene>
<keyword evidence="2" id="KW-1185">Reference proteome</keyword>
<sequence>MGAGQHIIVRMIDKTSAIETIMRKLKKIQMGRGLKMLTYKRDRSVVIMRTGEDSFFVTQDGFDKESFTTDFKGLKKLLKKLVKREFPRSNKIRIHEIDGNDT</sequence>